<sequence>MATSDSIPDPCSFNHQLAQVNGHQYHFVDEGPKDAPLIVLVHGFPESWYCWVYQILFLSRELGFRVVAVDKPGYGETKVGKDLVNYSIKSTCKDLNEMVKNVIGREKATFIGHDWGSQVCWMMCLHSPRDC</sequence>
<reference evidence="1" key="1">
    <citation type="submission" date="2022-04" db="EMBL/GenBank/DDBJ databases">
        <title>Genome of the entomopathogenic fungus Entomophthora muscae.</title>
        <authorList>
            <person name="Elya C."/>
            <person name="Lovett B.R."/>
            <person name="Lee E."/>
            <person name="Macias A.M."/>
            <person name="Hajek A.E."/>
            <person name="De Bivort B.L."/>
            <person name="Kasson M.T."/>
            <person name="De Fine Licht H.H."/>
            <person name="Stajich J.E."/>
        </authorList>
    </citation>
    <scope>NUCLEOTIDE SEQUENCE</scope>
    <source>
        <strain evidence="1">Berkeley</strain>
    </source>
</reference>
<dbReference type="EMBL" id="QTSX02001547">
    <property type="protein sequence ID" value="KAJ9080533.1"/>
    <property type="molecule type" value="Genomic_DNA"/>
</dbReference>
<gene>
    <name evidence="1" type="ORF">DSO57_1023920</name>
</gene>
<comment type="caution">
    <text evidence="1">The sequence shown here is derived from an EMBL/GenBank/DDBJ whole genome shotgun (WGS) entry which is preliminary data.</text>
</comment>
<dbReference type="Proteomes" id="UP001165960">
    <property type="component" value="Unassembled WGS sequence"/>
</dbReference>
<name>A0ACC2U152_9FUNG</name>
<accession>A0ACC2U152</accession>
<evidence type="ECO:0000313" key="1">
    <source>
        <dbReference type="EMBL" id="KAJ9080533.1"/>
    </source>
</evidence>
<keyword evidence="2" id="KW-1185">Reference proteome</keyword>
<proteinExistence type="predicted"/>
<organism evidence="1 2">
    <name type="scientific">Entomophthora muscae</name>
    <dbReference type="NCBI Taxonomy" id="34485"/>
    <lineage>
        <taxon>Eukaryota</taxon>
        <taxon>Fungi</taxon>
        <taxon>Fungi incertae sedis</taxon>
        <taxon>Zoopagomycota</taxon>
        <taxon>Entomophthoromycotina</taxon>
        <taxon>Entomophthoromycetes</taxon>
        <taxon>Entomophthorales</taxon>
        <taxon>Entomophthoraceae</taxon>
        <taxon>Entomophthora</taxon>
    </lineage>
</organism>
<protein>
    <submittedName>
        <fullName evidence="1">Uncharacterized protein</fullName>
    </submittedName>
</protein>
<evidence type="ECO:0000313" key="2">
    <source>
        <dbReference type="Proteomes" id="UP001165960"/>
    </source>
</evidence>